<evidence type="ECO:0008006" key="3">
    <source>
        <dbReference type="Google" id="ProtNLM"/>
    </source>
</evidence>
<evidence type="ECO:0000313" key="1">
    <source>
        <dbReference type="EMBL" id="OWW19425.1"/>
    </source>
</evidence>
<comment type="caution">
    <text evidence="1">The sequence shown here is derived from an EMBL/GenBank/DDBJ whole genome shotgun (WGS) entry which is preliminary data.</text>
</comment>
<dbReference type="OrthoDB" id="8720906at2"/>
<keyword evidence="2" id="KW-1185">Reference proteome</keyword>
<dbReference type="Proteomes" id="UP000197535">
    <property type="component" value="Unassembled WGS sequence"/>
</dbReference>
<name>A0A254TA26_9BURK</name>
<dbReference type="AlphaFoldDB" id="A0A254TA26"/>
<protein>
    <recommendedName>
        <fullName evidence="3">DUF2917 domain-containing protein</fullName>
    </recommendedName>
</protein>
<accession>A0A254TA26</accession>
<dbReference type="InterPro" id="IPR021317">
    <property type="entry name" value="DUF2917"/>
</dbReference>
<reference evidence="1 2" key="1">
    <citation type="submission" date="2016-02" db="EMBL/GenBank/DDBJ databases">
        <authorList>
            <person name="Wen L."/>
            <person name="He K."/>
            <person name="Yang H."/>
        </authorList>
    </citation>
    <scope>NUCLEOTIDE SEQUENCE [LARGE SCALE GENOMIC DNA]</scope>
    <source>
        <strain evidence="1 2">TSA40</strain>
    </source>
</reference>
<gene>
    <name evidence="1" type="ORF">AYR66_07790</name>
</gene>
<sequence length="116" mass="12557">MRGLFTNRTLSLPAGQAVSGTAAHADTLRIQRGRVWITVEGISHDYFLHAGDSFTAVPGRLTVLEADGDASVELRRPEAGRILKGIGQQLAAFLQGMSRRAVVQTSLKRHRTCDAC</sequence>
<proteinExistence type="predicted"/>
<dbReference type="EMBL" id="LSTO01000001">
    <property type="protein sequence ID" value="OWW19425.1"/>
    <property type="molecule type" value="Genomic_DNA"/>
</dbReference>
<evidence type="ECO:0000313" key="2">
    <source>
        <dbReference type="Proteomes" id="UP000197535"/>
    </source>
</evidence>
<dbReference type="Pfam" id="PF11142">
    <property type="entry name" value="DUF2917"/>
    <property type="match status" value="1"/>
</dbReference>
<organism evidence="1 2">
    <name type="scientific">Noviherbaspirillum denitrificans</name>
    <dbReference type="NCBI Taxonomy" id="1968433"/>
    <lineage>
        <taxon>Bacteria</taxon>
        <taxon>Pseudomonadati</taxon>
        <taxon>Pseudomonadota</taxon>
        <taxon>Betaproteobacteria</taxon>
        <taxon>Burkholderiales</taxon>
        <taxon>Oxalobacteraceae</taxon>
        <taxon>Noviherbaspirillum</taxon>
    </lineage>
</organism>
<dbReference type="RefSeq" id="WP_088706335.1">
    <property type="nucleotide sequence ID" value="NZ_LSTO01000001.1"/>
</dbReference>